<dbReference type="InterPro" id="IPR000073">
    <property type="entry name" value="AB_hydrolase_1"/>
</dbReference>
<evidence type="ECO:0000313" key="4">
    <source>
        <dbReference type="Proteomes" id="UP000199687"/>
    </source>
</evidence>
<dbReference type="Gene3D" id="3.40.50.1820">
    <property type="entry name" value="alpha/beta hydrolase"/>
    <property type="match status" value="1"/>
</dbReference>
<dbReference type="Pfam" id="PF00561">
    <property type="entry name" value="Abhydrolase_1"/>
    <property type="match status" value="1"/>
</dbReference>
<dbReference type="EMBL" id="FOGL01000013">
    <property type="protein sequence ID" value="SER94010.1"/>
    <property type="molecule type" value="Genomic_DNA"/>
</dbReference>
<dbReference type="GO" id="GO:0016020">
    <property type="term" value="C:membrane"/>
    <property type="evidence" value="ECO:0007669"/>
    <property type="project" value="TreeGrafter"/>
</dbReference>
<evidence type="ECO:0000256" key="1">
    <source>
        <dbReference type="ARBA" id="ARBA00022801"/>
    </source>
</evidence>
<accession>A0A1H9T9P0</accession>
<dbReference type="AlphaFoldDB" id="A0A1H9T9P0"/>
<dbReference type="Proteomes" id="UP000199687">
    <property type="component" value="Unassembled WGS sequence"/>
</dbReference>
<reference evidence="3 4" key="1">
    <citation type="submission" date="2016-10" db="EMBL/GenBank/DDBJ databases">
        <authorList>
            <person name="de Groot N.N."/>
        </authorList>
    </citation>
    <scope>NUCLEOTIDE SEQUENCE [LARGE SCALE GENOMIC DNA]</scope>
    <source>
        <strain evidence="3 4">CGMCC 1.7727</strain>
    </source>
</reference>
<evidence type="ECO:0000259" key="2">
    <source>
        <dbReference type="Pfam" id="PF00561"/>
    </source>
</evidence>
<gene>
    <name evidence="3" type="ORF">SAMN04487944_11360</name>
</gene>
<protein>
    <submittedName>
        <fullName evidence="3">Pimeloyl-ACP methyl ester carboxylesterase</fullName>
    </submittedName>
</protein>
<dbReference type="SUPFAM" id="SSF53474">
    <property type="entry name" value="alpha/beta-Hydrolases"/>
    <property type="match status" value="1"/>
</dbReference>
<name>A0A1H9T9P0_9BACI</name>
<evidence type="ECO:0000313" key="3">
    <source>
        <dbReference type="EMBL" id="SER94010.1"/>
    </source>
</evidence>
<dbReference type="InterPro" id="IPR029058">
    <property type="entry name" value="AB_hydrolase_fold"/>
</dbReference>
<dbReference type="RefSeq" id="WP_089741742.1">
    <property type="nucleotide sequence ID" value="NZ_FOGL01000013.1"/>
</dbReference>
<dbReference type="STRING" id="531814.SAMN04487944_11360"/>
<sequence length="345" mass="38781">MKKKAVGLVKILLLLSVILIGCSNVQETNMSNNESSKVILTENSAYSAISVLGKDFAFPNRIEGMPNKLSDFEDLNIGSFLTSDGVRLSYWTAGTGEPLILLPGWSVNGAHFLNVMYLLSENYRVYTLDPRNQGLSEDVLFGNRISRYATDLKEFTDYLDIKSANYVGHSMGAAMLWSYIDLYGTKKINKVAFVDQPPVIVPLPNMTDEERMELGVPFDSSEQLENAMASIDLSKMDSSSTLYSENSTSLSNQIANNDMEYLIRVMYDHGTNDWRDVIQNKIDVTTAIFSGKLSPNLQSQQWLHSAIPNSTLYIYSEEEHGDHSLMEKNPVKFTSDLQEFLERNK</sequence>
<dbReference type="GO" id="GO:0016787">
    <property type="term" value="F:hydrolase activity"/>
    <property type="evidence" value="ECO:0007669"/>
    <property type="project" value="UniProtKB-KW"/>
</dbReference>
<keyword evidence="1" id="KW-0378">Hydrolase</keyword>
<dbReference type="PANTHER" id="PTHR43798:SF31">
    <property type="entry name" value="AB HYDROLASE SUPERFAMILY PROTEIN YCLE"/>
    <property type="match status" value="1"/>
</dbReference>
<dbReference type="PROSITE" id="PS51257">
    <property type="entry name" value="PROKAR_LIPOPROTEIN"/>
    <property type="match status" value="1"/>
</dbReference>
<keyword evidence="4" id="KW-1185">Reference proteome</keyword>
<dbReference type="InterPro" id="IPR050266">
    <property type="entry name" value="AB_hydrolase_sf"/>
</dbReference>
<dbReference type="PANTHER" id="PTHR43798">
    <property type="entry name" value="MONOACYLGLYCEROL LIPASE"/>
    <property type="match status" value="1"/>
</dbReference>
<organism evidence="3 4">
    <name type="scientific">Gracilibacillus ureilyticus</name>
    <dbReference type="NCBI Taxonomy" id="531814"/>
    <lineage>
        <taxon>Bacteria</taxon>
        <taxon>Bacillati</taxon>
        <taxon>Bacillota</taxon>
        <taxon>Bacilli</taxon>
        <taxon>Bacillales</taxon>
        <taxon>Bacillaceae</taxon>
        <taxon>Gracilibacillus</taxon>
    </lineage>
</organism>
<dbReference type="OrthoDB" id="9773293at2"/>
<feature type="domain" description="AB hydrolase-1" evidence="2">
    <location>
        <begin position="98"/>
        <end position="215"/>
    </location>
</feature>
<proteinExistence type="predicted"/>